<sequence length="323" mass="36098">MSQQTTTPKKRGRPATGQALSGAERQRRYRERKKARDRVTCDEKPSNPEHQRLFTIPEPQVSQSTAISVRTLPEQQAVTGDHEVDACLWLREVCKTATDPAVLELALEAAQRIEAPAKEIEDRYAAWMRRQPGVHPLQVAFASFNMADIAHQVERARERIAVYAEGLAVFGSYAAAMRETPAERMVFDTIGPLPDGGVWTLGKDVLGELFARSVNPVTLTEVAAELRYWRWLGHVRWRMSETADPDGYGADEDERISARRYFVEGFLTELAPLDRVEALHLADALADGLVDLQSTDDGARQAKILDHLLRTLPGSDRERSANG</sequence>
<name>G2E736_9GAMM</name>
<dbReference type="Proteomes" id="UP000004200">
    <property type="component" value="Unassembled WGS sequence"/>
</dbReference>
<feature type="region of interest" description="Disordered" evidence="1">
    <location>
        <begin position="1"/>
        <end position="52"/>
    </location>
</feature>
<reference evidence="2 3" key="1">
    <citation type="submission" date="2011-06" db="EMBL/GenBank/DDBJ databases">
        <title>The draft genome of Thiorhodococcus drewsii AZ1.</title>
        <authorList>
            <consortium name="US DOE Joint Genome Institute (JGI-PGF)"/>
            <person name="Lucas S."/>
            <person name="Han J."/>
            <person name="Lapidus A."/>
            <person name="Cheng J.-F."/>
            <person name="Goodwin L."/>
            <person name="Pitluck S."/>
            <person name="Peters L."/>
            <person name="Land M.L."/>
            <person name="Hauser L."/>
            <person name="Vogl K."/>
            <person name="Liu Z."/>
            <person name="Imhoff J."/>
            <person name="Thiel V."/>
            <person name="Frigaard N.-U."/>
            <person name="Bryant D.A."/>
            <person name="Woyke T.J."/>
        </authorList>
    </citation>
    <scope>NUCLEOTIDE SEQUENCE [LARGE SCALE GENOMIC DNA]</scope>
    <source>
        <strain evidence="2 3">AZ1</strain>
    </source>
</reference>
<organism evidence="2 3">
    <name type="scientific">Thiorhodococcus drewsii AZ1</name>
    <dbReference type="NCBI Taxonomy" id="765913"/>
    <lineage>
        <taxon>Bacteria</taxon>
        <taxon>Pseudomonadati</taxon>
        <taxon>Pseudomonadota</taxon>
        <taxon>Gammaproteobacteria</taxon>
        <taxon>Chromatiales</taxon>
        <taxon>Chromatiaceae</taxon>
        <taxon>Thiorhodococcus</taxon>
    </lineage>
</organism>
<gene>
    <name evidence="2" type="ORF">ThidrDRAFT_4099</name>
</gene>
<evidence type="ECO:0000313" key="2">
    <source>
        <dbReference type="EMBL" id="EGV28067.1"/>
    </source>
</evidence>
<proteinExistence type="predicted"/>
<dbReference type="OrthoDB" id="8909065at2"/>
<dbReference type="RefSeq" id="WP_007042812.1">
    <property type="nucleotide sequence ID" value="NZ_AFWT01000047.1"/>
</dbReference>
<feature type="compositionally biased region" description="Basic and acidic residues" evidence="1">
    <location>
        <begin position="37"/>
        <end position="52"/>
    </location>
</feature>
<accession>G2E736</accession>
<evidence type="ECO:0000256" key="1">
    <source>
        <dbReference type="SAM" id="MobiDB-lite"/>
    </source>
</evidence>
<dbReference type="eggNOG" id="ENOG502Z8U8">
    <property type="taxonomic scope" value="Bacteria"/>
</dbReference>
<protein>
    <submittedName>
        <fullName evidence="2">Uncharacterized protein</fullName>
    </submittedName>
</protein>
<dbReference type="STRING" id="765913.ThidrDRAFT_4099"/>
<feature type="compositionally biased region" description="Basic residues" evidence="1">
    <location>
        <begin position="27"/>
        <end position="36"/>
    </location>
</feature>
<dbReference type="EMBL" id="AFWT01000047">
    <property type="protein sequence ID" value="EGV28067.1"/>
    <property type="molecule type" value="Genomic_DNA"/>
</dbReference>
<comment type="caution">
    <text evidence="2">The sequence shown here is derived from an EMBL/GenBank/DDBJ whole genome shotgun (WGS) entry which is preliminary data.</text>
</comment>
<dbReference type="PATRIC" id="fig|765913.3.peg.4178"/>
<evidence type="ECO:0000313" key="3">
    <source>
        <dbReference type="Proteomes" id="UP000004200"/>
    </source>
</evidence>
<dbReference type="AlphaFoldDB" id="G2E736"/>
<keyword evidence="3" id="KW-1185">Reference proteome</keyword>